<evidence type="ECO:0000256" key="2">
    <source>
        <dbReference type="ARBA" id="ARBA00022679"/>
    </source>
</evidence>
<reference evidence="4" key="1">
    <citation type="submission" date="2023-07" db="EMBL/GenBank/DDBJ databases">
        <title>Sorghum-associated microbial communities from plants grown in Nebraska, USA.</title>
        <authorList>
            <person name="Schachtman D."/>
        </authorList>
    </citation>
    <scope>NUCLEOTIDE SEQUENCE</scope>
    <source>
        <strain evidence="4">DS1061</strain>
    </source>
</reference>
<dbReference type="SUPFAM" id="SSF53335">
    <property type="entry name" value="S-adenosyl-L-methionine-dependent methyltransferases"/>
    <property type="match status" value="1"/>
</dbReference>
<proteinExistence type="predicted"/>
<name>A0AB73III5_9BURK</name>
<keyword evidence="1 4" id="KW-0489">Methyltransferase</keyword>
<dbReference type="Proteomes" id="UP001229486">
    <property type="component" value="Unassembled WGS sequence"/>
</dbReference>
<evidence type="ECO:0000256" key="1">
    <source>
        <dbReference type="ARBA" id="ARBA00022603"/>
    </source>
</evidence>
<evidence type="ECO:0000313" key="5">
    <source>
        <dbReference type="Proteomes" id="UP001229486"/>
    </source>
</evidence>
<gene>
    <name evidence="4" type="ORF">J2793_005141</name>
</gene>
<organism evidence="4 5">
    <name type="scientific">Paraburkholderia caledonica</name>
    <dbReference type="NCBI Taxonomy" id="134536"/>
    <lineage>
        <taxon>Bacteria</taxon>
        <taxon>Pseudomonadati</taxon>
        <taxon>Pseudomonadota</taxon>
        <taxon>Betaproteobacteria</taxon>
        <taxon>Burkholderiales</taxon>
        <taxon>Burkholderiaceae</taxon>
        <taxon>Paraburkholderia</taxon>
    </lineage>
</organism>
<dbReference type="AlphaFoldDB" id="A0AB73III5"/>
<evidence type="ECO:0000256" key="3">
    <source>
        <dbReference type="ARBA" id="ARBA00022691"/>
    </source>
</evidence>
<keyword evidence="3" id="KW-0949">S-adenosyl-L-methionine</keyword>
<dbReference type="EMBL" id="JAURTK010000006">
    <property type="protein sequence ID" value="MDP9649674.1"/>
    <property type="molecule type" value="Genomic_DNA"/>
</dbReference>
<dbReference type="GO" id="GO:1904047">
    <property type="term" value="F:S-adenosyl-L-methionine binding"/>
    <property type="evidence" value="ECO:0007669"/>
    <property type="project" value="TreeGrafter"/>
</dbReference>
<dbReference type="GO" id="GO:0043565">
    <property type="term" value="F:sequence-specific DNA binding"/>
    <property type="evidence" value="ECO:0007669"/>
    <property type="project" value="TreeGrafter"/>
</dbReference>
<dbReference type="GO" id="GO:0009307">
    <property type="term" value="P:DNA restriction-modification system"/>
    <property type="evidence" value="ECO:0007669"/>
    <property type="project" value="InterPro"/>
</dbReference>
<dbReference type="Gene3D" id="3.40.50.150">
    <property type="entry name" value="Vaccinia Virus protein VP39"/>
    <property type="match status" value="1"/>
</dbReference>
<dbReference type="GO" id="GO:0032259">
    <property type="term" value="P:methylation"/>
    <property type="evidence" value="ECO:0007669"/>
    <property type="project" value="UniProtKB-KW"/>
</dbReference>
<dbReference type="InterPro" id="IPR029063">
    <property type="entry name" value="SAM-dependent_MTases_sf"/>
</dbReference>
<dbReference type="PANTHER" id="PTHR30481">
    <property type="entry name" value="DNA ADENINE METHYLASE"/>
    <property type="match status" value="1"/>
</dbReference>
<dbReference type="RefSeq" id="WP_392394952.1">
    <property type="nucleotide sequence ID" value="NZ_JAURTK010000006.1"/>
</dbReference>
<protein>
    <submittedName>
        <fullName evidence="4">Site-specific DNA-adenine methylase</fullName>
    </submittedName>
</protein>
<dbReference type="GO" id="GO:0009007">
    <property type="term" value="F:site-specific DNA-methyltransferase (adenine-specific) activity"/>
    <property type="evidence" value="ECO:0007669"/>
    <property type="project" value="UniProtKB-EC"/>
</dbReference>
<keyword evidence="2" id="KW-0808">Transferase</keyword>
<dbReference type="InterPro" id="IPR012327">
    <property type="entry name" value="MeTrfase_D12"/>
</dbReference>
<dbReference type="GO" id="GO:0006298">
    <property type="term" value="P:mismatch repair"/>
    <property type="evidence" value="ECO:0007669"/>
    <property type="project" value="TreeGrafter"/>
</dbReference>
<comment type="caution">
    <text evidence="4">The sequence shown here is derived from an EMBL/GenBank/DDBJ whole genome shotgun (WGS) entry which is preliminary data.</text>
</comment>
<accession>A0AB73III5</accession>
<dbReference type="PANTHER" id="PTHR30481:SF4">
    <property type="entry name" value="SITE-SPECIFIC DNA-METHYLTRANSFERASE (ADENINE-SPECIFIC)"/>
    <property type="match status" value="1"/>
</dbReference>
<sequence>MRYPGGKGKCFQRLINLMPPHRVYIETHLGGGAVMRHKRAAQLSIGVDIDSRVIEHWRSEQPPLCKLVHADAASFLAGYDWCGDELVYADPPYVPSTRRRAKVYRHEYSVEDHARLLETLRALPCKVMLSGYDSDLYAQALPYWRKATFSAKTHADVREECVWMNFELPDCLHDDAHLGHTFRERQTIRRRHARMISRFGEMGPIERNALLRLLNDHFGFVPETS</sequence>
<evidence type="ECO:0000313" key="4">
    <source>
        <dbReference type="EMBL" id="MDP9649674.1"/>
    </source>
</evidence>